<feature type="compositionally biased region" description="Basic residues" evidence="1">
    <location>
        <begin position="331"/>
        <end position="343"/>
    </location>
</feature>
<comment type="caution">
    <text evidence="2">The sequence shown here is derived from an EMBL/GenBank/DDBJ whole genome shotgun (WGS) entry which is preliminary data.</text>
</comment>
<name>A0A5B7DLD7_PORTR</name>
<feature type="compositionally biased region" description="Acidic residues" evidence="1">
    <location>
        <begin position="68"/>
        <end position="81"/>
    </location>
</feature>
<dbReference type="Proteomes" id="UP000324222">
    <property type="component" value="Unassembled WGS sequence"/>
</dbReference>
<protein>
    <submittedName>
        <fullName evidence="2">Kinesin-like protein KIF7</fullName>
    </submittedName>
</protein>
<evidence type="ECO:0000256" key="1">
    <source>
        <dbReference type="SAM" id="MobiDB-lite"/>
    </source>
</evidence>
<evidence type="ECO:0000313" key="2">
    <source>
        <dbReference type="EMBL" id="MPC21903.1"/>
    </source>
</evidence>
<dbReference type="EMBL" id="VSRR010001030">
    <property type="protein sequence ID" value="MPC21903.1"/>
    <property type="molecule type" value="Genomic_DNA"/>
</dbReference>
<proteinExistence type="predicted"/>
<feature type="compositionally biased region" description="Basic and acidic residues" evidence="1">
    <location>
        <begin position="376"/>
        <end position="403"/>
    </location>
</feature>
<accession>A0A5B7DLD7</accession>
<feature type="region of interest" description="Disordered" evidence="1">
    <location>
        <begin position="314"/>
        <end position="403"/>
    </location>
</feature>
<keyword evidence="3" id="KW-1185">Reference proteome</keyword>
<feature type="compositionally biased region" description="Basic and acidic residues" evidence="1">
    <location>
        <begin position="82"/>
        <end position="92"/>
    </location>
</feature>
<feature type="region of interest" description="Disordered" evidence="1">
    <location>
        <begin position="39"/>
        <end position="92"/>
    </location>
</feature>
<dbReference type="OrthoDB" id="6345572at2759"/>
<sequence length="403" mass="47135">MVEQGEGEVEGERGWLVEEEERILSLREATEQLQQEVERREEAVRHRERMHREKIRLQTSRADCQAAAEEDEEEGQGEGEGEERSVVRKEEDIREEISHLRDARDSLMMHRQKLDRRIHKSGGRRVGSGEERRLLELDEAIEAVDAAIEYKNEVICGRAKELKSHALLLNQDHLMERLVSLSHEETRSLLVKYFSKVIDLRIEFRKQDIAFSDLETQYDEQSRYISDLKAAYQQASLEMERRITVQQRDYQQKISTLLRQFNDDSSGSGAQEFRLREMEKQVFYYKKLSRDLKGKLRQATEDGWKDRFRELQDTIQPPADPSLPAKPSAAPHHHHHHHTHHRPLLPTQPAVPTLPRRTRLQAAEQAAHHPVPHTRVTREKNKIIIHQKSDRQGGKSKSGLENR</sequence>
<gene>
    <name evidence="2" type="primary">KIF7</name>
    <name evidence="2" type="ORF">E2C01_014907</name>
</gene>
<dbReference type="AlphaFoldDB" id="A0A5B7DLD7"/>
<reference evidence="2 3" key="1">
    <citation type="submission" date="2019-05" db="EMBL/GenBank/DDBJ databases">
        <title>Another draft genome of Portunus trituberculatus and its Hox gene families provides insights of decapod evolution.</title>
        <authorList>
            <person name="Jeong J.-H."/>
            <person name="Song I."/>
            <person name="Kim S."/>
            <person name="Choi T."/>
            <person name="Kim D."/>
            <person name="Ryu S."/>
            <person name="Kim W."/>
        </authorList>
    </citation>
    <scope>NUCLEOTIDE SEQUENCE [LARGE SCALE GENOMIC DNA]</scope>
    <source>
        <tissue evidence="2">Muscle</tissue>
    </source>
</reference>
<evidence type="ECO:0000313" key="3">
    <source>
        <dbReference type="Proteomes" id="UP000324222"/>
    </source>
</evidence>
<organism evidence="2 3">
    <name type="scientific">Portunus trituberculatus</name>
    <name type="common">Swimming crab</name>
    <name type="synonym">Neptunus trituberculatus</name>
    <dbReference type="NCBI Taxonomy" id="210409"/>
    <lineage>
        <taxon>Eukaryota</taxon>
        <taxon>Metazoa</taxon>
        <taxon>Ecdysozoa</taxon>
        <taxon>Arthropoda</taxon>
        <taxon>Crustacea</taxon>
        <taxon>Multicrustacea</taxon>
        <taxon>Malacostraca</taxon>
        <taxon>Eumalacostraca</taxon>
        <taxon>Eucarida</taxon>
        <taxon>Decapoda</taxon>
        <taxon>Pleocyemata</taxon>
        <taxon>Brachyura</taxon>
        <taxon>Eubrachyura</taxon>
        <taxon>Portunoidea</taxon>
        <taxon>Portunidae</taxon>
        <taxon>Portuninae</taxon>
        <taxon>Portunus</taxon>
    </lineage>
</organism>